<proteinExistence type="predicted"/>
<protein>
    <submittedName>
        <fullName evidence="1">Uncharacterized protein</fullName>
    </submittedName>
</protein>
<keyword evidence="2" id="KW-1185">Reference proteome</keyword>
<sequence>MSDLDLINSLGLGTETVTETAAEVAADAEAATTSRAPRTEIKITGTIAKSSGRLPARATNGGGFGERESKYPFEQLAAPVLATDDEGEYWSFDFFEVKLSDVENADAKKLQGAIQAAAAAQNKVNKEKGTGIKYVTRTVLGENEEYVGSAVYRVDDKAQG</sequence>
<gene>
    <name evidence="1" type="ORF">EVC00_009</name>
</gene>
<dbReference type="EMBL" id="MN988528">
    <property type="protein sequence ID" value="QIG73115.1"/>
    <property type="molecule type" value="Genomic_DNA"/>
</dbReference>
<name>A0A7S5R8M6_9CAUD</name>
<accession>A0A7S5R8M6</accession>
<organism evidence="1 2">
    <name type="scientific">Rhizobium phage RHph_N37</name>
    <dbReference type="NCBI Taxonomy" id="2509749"/>
    <lineage>
        <taxon>Viruses</taxon>
        <taxon>Duplodnaviria</taxon>
        <taxon>Heunggongvirae</taxon>
        <taxon>Uroviricota</taxon>
        <taxon>Caudoviricetes</taxon>
        <taxon>Autographivirales</taxon>
        <taxon>Dunnvirinae</taxon>
        <taxon>Cuernavacavirus</taxon>
        <taxon>Cuernavacavirus RHphN37</taxon>
    </lineage>
</organism>
<dbReference type="Proteomes" id="UP000642258">
    <property type="component" value="Segment"/>
</dbReference>
<evidence type="ECO:0000313" key="1">
    <source>
        <dbReference type="EMBL" id="QIG73115.1"/>
    </source>
</evidence>
<reference evidence="1 2" key="1">
    <citation type="submission" date="2020-01" db="EMBL/GenBank/DDBJ databases">
        <title>Patterns of diversity and host range of bacteriophage communities associated with bean-nodulatin bacteria.</title>
        <authorList>
            <person name="Vann Cauwenberghe J."/>
            <person name="Santamaria R.I."/>
            <person name="Bustos P."/>
            <person name="Juarez S."/>
            <person name="Gonzalez V."/>
        </authorList>
    </citation>
    <scope>NUCLEOTIDE SEQUENCE [LARGE SCALE GENOMIC DNA]</scope>
</reference>
<evidence type="ECO:0000313" key="2">
    <source>
        <dbReference type="Proteomes" id="UP000642258"/>
    </source>
</evidence>